<dbReference type="AlphaFoldDB" id="A0A8S9PP69"/>
<name>A0A8S9PP69_BRACR</name>
<gene>
    <name evidence="2" type="ORF">F2Q69_00048369</name>
</gene>
<comment type="caution">
    <text evidence="2">The sequence shown here is derived from an EMBL/GenBank/DDBJ whole genome shotgun (WGS) entry which is preliminary data.</text>
</comment>
<dbReference type="EMBL" id="QGKX02001347">
    <property type="protein sequence ID" value="KAF3521680.1"/>
    <property type="molecule type" value="Genomic_DNA"/>
</dbReference>
<proteinExistence type="predicted"/>
<organism evidence="2 3">
    <name type="scientific">Brassica cretica</name>
    <name type="common">Mustard</name>
    <dbReference type="NCBI Taxonomy" id="69181"/>
    <lineage>
        <taxon>Eukaryota</taxon>
        <taxon>Viridiplantae</taxon>
        <taxon>Streptophyta</taxon>
        <taxon>Embryophyta</taxon>
        <taxon>Tracheophyta</taxon>
        <taxon>Spermatophyta</taxon>
        <taxon>Magnoliopsida</taxon>
        <taxon>eudicotyledons</taxon>
        <taxon>Gunneridae</taxon>
        <taxon>Pentapetalae</taxon>
        <taxon>rosids</taxon>
        <taxon>malvids</taxon>
        <taxon>Brassicales</taxon>
        <taxon>Brassicaceae</taxon>
        <taxon>Brassiceae</taxon>
        <taxon>Brassica</taxon>
    </lineage>
</organism>
<protein>
    <submittedName>
        <fullName evidence="2">Uncharacterized protein</fullName>
    </submittedName>
</protein>
<reference evidence="2" key="1">
    <citation type="submission" date="2019-12" db="EMBL/GenBank/DDBJ databases">
        <title>Genome sequencing and annotation of Brassica cretica.</title>
        <authorList>
            <person name="Studholme D.J."/>
            <person name="Sarris P."/>
        </authorList>
    </citation>
    <scope>NUCLEOTIDE SEQUENCE</scope>
    <source>
        <strain evidence="2">PFS-109/04</strain>
        <tissue evidence="2">Leaf</tissue>
    </source>
</reference>
<keyword evidence="1" id="KW-0472">Membrane</keyword>
<evidence type="ECO:0000256" key="1">
    <source>
        <dbReference type="SAM" id="Phobius"/>
    </source>
</evidence>
<feature type="transmembrane region" description="Helical" evidence="1">
    <location>
        <begin position="42"/>
        <end position="62"/>
    </location>
</feature>
<sequence length="138" mass="15886">MLLFSCSVQALRFIISFLSCNFLCQSLKPCKIVVSKTLKRIFNNAQLIIIIIMTLFSIKLTFLRPVFIYRKTLDLETEVDKAEPKLLLNLPCESQLKVMIVECAASPRGYHMIEHVVTRETLMATYFRVLPTLVPCRT</sequence>
<keyword evidence="1" id="KW-0812">Transmembrane</keyword>
<evidence type="ECO:0000313" key="2">
    <source>
        <dbReference type="EMBL" id="KAF3521680.1"/>
    </source>
</evidence>
<evidence type="ECO:0000313" key="3">
    <source>
        <dbReference type="Proteomes" id="UP000712600"/>
    </source>
</evidence>
<accession>A0A8S9PP69</accession>
<dbReference type="Proteomes" id="UP000712600">
    <property type="component" value="Unassembled WGS sequence"/>
</dbReference>
<keyword evidence="1" id="KW-1133">Transmembrane helix</keyword>